<evidence type="ECO:0000313" key="1">
    <source>
        <dbReference type="EMBL" id="PWK99157.1"/>
    </source>
</evidence>
<dbReference type="RefSeq" id="WP_106200019.1">
    <property type="nucleotide sequence ID" value="NZ_JAXEIU010000011.1"/>
</dbReference>
<protein>
    <submittedName>
        <fullName evidence="1">Uncharacterized protein</fullName>
    </submittedName>
</protein>
<dbReference type="EMBL" id="QGHD01000013">
    <property type="protein sequence ID" value="PWK99157.1"/>
    <property type="molecule type" value="Genomic_DNA"/>
</dbReference>
<accession>A0ABX5LK67</accession>
<evidence type="ECO:0000313" key="2">
    <source>
        <dbReference type="Proteomes" id="UP000245523"/>
    </source>
</evidence>
<proteinExistence type="predicted"/>
<gene>
    <name evidence="1" type="ORF">B0H50_1134</name>
</gene>
<dbReference type="Proteomes" id="UP000245523">
    <property type="component" value="Unassembled WGS sequence"/>
</dbReference>
<name>A0ABX5LK67_9BACT</name>
<organism evidence="1 2">
    <name type="scientific">Hallerella porci</name>
    <dbReference type="NCBI Taxonomy" id="1945871"/>
    <lineage>
        <taxon>Bacteria</taxon>
        <taxon>Pseudomonadati</taxon>
        <taxon>Fibrobacterota</taxon>
        <taxon>Fibrobacteria</taxon>
        <taxon>Fibrobacterales</taxon>
        <taxon>Fibrobacteraceae</taxon>
        <taxon>Hallerella</taxon>
    </lineage>
</organism>
<comment type="caution">
    <text evidence="1">The sequence shown here is derived from an EMBL/GenBank/DDBJ whole genome shotgun (WGS) entry which is preliminary data.</text>
</comment>
<sequence>MFFTKDFSKRIRVEQKYPLLVSYFVQSQDENAKDYILSNLSLVFKLLIQQENAKLLSAFLNSGISITKNVKQKLLRESLQSQNLEIRAIVMEYENSHAENQEYKL</sequence>
<keyword evidence="2" id="KW-1185">Reference proteome</keyword>
<reference evidence="1 2" key="1">
    <citation type="submission" date="2018-05" db="EMBL/GenBank/DDBJ databases">
        <title>Animal gut microbial communities from fecal samples from Wisconsin, USA.</title>
        <authorList>
            <person name="Neumann A."/>
        </authorList>
    </citation>
    <scope>NUCLEOTIDE SEQUENCE [LARGE SCALE GENOMIC DNA]</scope>
    <source>
        <strain evidence="1 2">UWS4</strain>
    </source>
</reference>